<keyword evidence="2" id="KW-0418">Kinase</keyword>
<organism evidence="2 3">
    <name type="scientific">Archangium lansingense</name>
    <dbReference type="NCBI Taxonomy" id="2995310"/>
    <lineage>
        <taxon>Bacteria</taxon>
        <taxon>Pseudomonadati</taxon>
        <taxon>Myxococcota</taxon>
        <taxon>Myxococcia</taxon>
        <taxon>Myxococcales</taxon>
        <taxon>Cystobacterineae</taxon>
        <taxon>Archangiaceae</taxon>
        <taxon>Archangium</taxon>
    </lineage>
</organism>
<dbReference type="Proteomes" id="UP001207654">
    <property type="component" value="Unassembled WGS sequence"/>
</dbReference>
<dbReference type="EMBL" id="JAPNKA010000001">
    <property type="protein sequence ID" value="MCY1082733.1"/>
    <property type="molecule type" value="Genomic_DNA"/>
</dbReference>
<keyword evidence="1" id="KW-0472">Membrane</keyword>
<proteinExistence type="predicted"/>
<accession>A0ABT4AM24</accession>
<dbReference type="RefSeq" id="WP_267541291.1">
    <property type="nucleotide sequence ID" value="NZ_JAPNKA010000001.1"/>
</dbReference>
<gene>
    <name evidence="2" type="ORF">OV287_50615</name>
</gene>
<dbReference type="GO" id="GO:0016301">
    <property type="term" value="F:kinase activity"/>
    <property type="evidence" value="ECO:0007669"/>
    <property type="project" value="UniProtKB-KW"/>
</dbReference>
<keyword evidence="2" id="KW-0808">Transferase</keyword>
<keyword evidence="1" id="KW-0812">Transmembrane</keyword>
<protein>
    <submittedName>
        <fullName evidence="2">Protein kinase</fullName>
    </submittedName>
</protein>
<comment type="caution">
    <text evidence="2">The sequence shown here is derived from an EMBL/GenBank/DDBJ whole genome shotgun (WGS) entry which is preliminary data.</text>
</comment>
<reference evidence="2 3" key="1">
    <citation type="submission" date="2022-11" db="EMBL/GenBank/DDBJ databases">
        <title>Minimal conservation of predation-associated metabolite biosynthetic gene clusters underscores biosynthetic potential of Myxococcota including descriptions for ten novel species: Archangium lansinium sp. nov., Myxococcus landrumus sp. nov., Nannocystis bai.</title>
        <authorList>
            <person name="Ahearne A."/>
            <person name="Stevens C."/>
            <person name="Phillips K."/>
        </authorList>
    </citation>
    <scope>NUCLEOTIDE SEQUENCE [LARGE SCALE GENOMIC DNA]</scope>
    <source>
        <strain evidence="2 3">MIWBW</strain>
    </source>
</reference>
<evidence type="ECO:0000313" key="3">
    <source>
        <dbReference type="Proteomes" id="UP001207654"/>
    </source>
</evidence>
<sequence>MKKEEGAWNGEPLGPYHVTLRHRGIGGGVGRLYEARNDENGNPALVLMPGPKGELRPKHDWQVRATSSVSPPYLSLEVEKSPGDGQLQELTWMLARWSTALETIDERPAAQAHLTGGAKEPRKHPRGHFRWLGGGLTAAALLALAVLLWPRPIAPPPIEDSLEETLNLINKSEVSGGPIMGIPMPDKPVKDQQKPPCDATRAEKEIRGGCWLELAEKPPCSKGMAEYQGRCYVAVRAAPPVPTSINP</sequence>
<evidence type="ECO:0000313" key="2">
    <source>
        <dbReference type="EMBL" id="MCY1082733.1"/>
    </source>
</evidence>
<feature type="transmembrane region" description="Helical" evidence="1">
    <location>
        <begin position="129"/>
        <end position="149"/>
    </location>
</feature>
<name>A0ABT4AM24_9BACT</name>
<keyword evidence="1" id="KW-1133">Transmembrane helix</keyword>
<evidence type="ECO:0000256" key="1">
    <source>
        <dbReference type="SAM" id="Phobius"/>
    </source>
</evidence>
<keyword evidence="3" id="KW-1185">Reference proteome</keyword>